<sequence length="387" mass="44041">MSIVLRGITWDHTRGYLPMTATSQRFAEMYPEVTILWEKRSLQQFADEPIQALTEKYDLLVIDHPWAGYASESGVLLPLNEYLPEDFLHNQAMNSVGQSHSSYSFNGCQTALAIDAATPVASWRSDVLEREEHVPSTWEELVSLAQKNLVLFPAIPIDSLMNFYMLCLAHGEEPFAGSETIVSFEKAQAALEALRELASYCRPEIFGMNPIAVYEYMSTSDEIGYCPFAYGYSNYARAGYSRMPLSFGDLVAYRDFGPLRSTLGGTGLAVSAACRHREVAVRYAQYAASEEVQRTLYTMAGGQPGHRMAWIDEETNRCTHDYFKQTLPALDRAYVRPRYNGYLHFQDHAGDHVREYMMQGGDARRIWEQMNRLYRESLDISKERRIG</sequence>
<dbReference type="InterPro" id="IPR006059">
    <property type="entry name" value="SBP"/>
</dbReference>
<comment type="caution">
    <text evidence="1">The sequence shown here is derived from an EMBL/GenBank/DDBJ whole genome shotgun (WGS) entry which is preliminary data.</text>
</comment>
<organism evidence="1 2">
    <name type="scientific">Paenibacillus vulneris</name>
    <dbReference type="NCBI Taxonomy" id="1133364"/>
    <lineage>
        <taxon>Bacteria</taxon>
        <taxon>Bacillati</taxon>
        <taxon>Bacillota</taxon>
        <taxon>Bacilli</taxon>
        <taxon>Bacillales</taxon>
        <taxon>Paenibacillaceae</taxon>
        <taxon>Paenibacillus</taxon>
    </lineage>
</organism>
<keyword evidence="2" id="KW-1185">Reference proteome</keyword>
<dbReference type="RefSeq" id="WP_345594557.1">
    <property type="nucleotide sequence ID" value="NZ_BAABJG010000055.1"/>
</dbReference>
<dbReference type="SUPFAM" id="SSF53850">
    <property type="entry name" value="Periplasmic binding protein-like II"/>
    <property type="match status" value="1"/>
</dbReference>
<accession>A0ABW3UFT9</accession>
<dbReference type="Gene3D" id="3.40.190.10">
    <property type="entry name" value="Periplasmic binding protein-like II"/>
    <property type="match status" value="1"/>
</dbReference>
<proteinExistence type="predicted"/>
<dbReference type="PANTHER" id="PTHR43649">
    <property type="entry name" value="ARABINOSE-BINDING PROTEIN-RELATED"/>
    <property type="match status" value="1"/>
</dbReference>
<dbReference type="Proteomes" id="UP001597180">
    <property type="component" value="Unassembled WGS sequence"/>
</dbReference>
<dbReference type="InterPro" id="IPR050490">
    <property type="entry name" value="Bact_solute-bd_prot1"/>
</dbReference>
<protein>
    <submittedName>
        <fullName evidence="1">Extracellular solute-binding protein</fullName>
    </submittedName>
</protein>
<gene>
    <name evidence="1" type="ORF">ACFQ4B_06870</name>
</gene>
<name>A0ABW3UFT9_9BACL</name>
<reference evidence="2" key="1">
    <citation type="journal article" date="2019" name="Int. J. Syst. Evol. Microbiol.">
        <title>The Global Catalogue of Microorganisms (GCM) 10K type strain sequencing project: providing services to taxonomists for standard genome sequencing and annotation.</title>
        <authorList>
            <consortium name="The Broad Institute Genomics Platform"/>
            <consortium name="The Broad Institute Genome Sequencing Center for Infectious Disease"/>
            <person name="Wu L."/>
            <person name="Ma J."/>
        </authorList>
    </citation>
    <scope>NUCLEOTIDE SEQUENCE [LARGE SCALE GENOMIC DNA]</scope>
    <source>
        <strain evidence="2">CCUG 53270</strain>
    </source>
</reference>
<evidence type="ECO:0000313" key="1">
    <source>
        <dbReference type="EMBL" id="MFD1219833.1"/>
    </source>
</evidence>
<evidence type="ECO:0000313" key="2">
    <source>
        <dbReference type="Proteomes" id="UP001597180"/>
    </source>
</evidence>
<dbReference type="EMBL" id="JBHTLU010000012">
    <property type="protein sequence ID" value="MFD1219833.1"/>
    <property type="molecule type" value="Genomic_DNA"/>
</dbReference>
<dbReference type="Pfam" id="PF13416">
    <property type="entry name" value="SBP_bac_8"/>
    <property type="match status" value="1"/>
</dbReference>